<name>A0A2U8WAT8_9HYPH</name>
<dbReference type="EMBL" id="CP029550">
    <property type="protein sequence ID" value="AWN43264.1"/>
    <property type="molecule type" value="Genomic_DNA"/>
</dbReference>
<dbReference type="OrthoDB" id="7997982at2"/>
<dbReference type="RefSeq" id="WP_109893901.1">
    <property type="nucleotide sequence ID" value="NZ_CP029550.1"/>
</dbReference>
<dbReference type="AlphaFoldDB" id="A0A2U8WAT8"/>
<gene>
    <name evidence="1" type="ORF">DK389_25620</name>
</gene>
<dbReference type="KEGG" id="mets:DK389_25620"/>
<dbReference type="Proteomes" id="UP000245926">
    <property type="component" value="Chromosome"/>
</dbReference>
<keyword evidence="2" id="KW-1185">Reference proteome</keyword>
<evidence type="ECO:0000313" key="1">
    <source>
        <dbReference type="EMBL" id="AWN43264.1"/>
    </source>
</evidence>
<accession>A0A2U8WAT8</accession>
<reference evidence="2" key="1">
    <citation type="submission" date="2018-05" db="EMBL/GenBank/DDBJ databases">
        <title>Complete Genome Sequence of Methylobacterium sp. 17SD2-17.</title>
        <authorList>
            <person name="Srinivasan S."/>
        </authorList>
    </citation>
    <scope>NUCLEOTIDE SEQUENCE [LARGE SCALE GENOMIC DNA]</scope>
    <source>
        <strain evidence="2">17SD2-17</strain>
    </source>
</reference>
<organism evidence="1 2">
    <name type="scientific">Methylobacterium durans</name>
    <dbReference type="NCBI Taxonomy" id="2202825"/>
    <lineage>
        <taxon>Bacteria</taxon>
        <taxon>Pseudomonadati</taxon>
        <taxon>Pseudomonadota</taxon>
        <taxon>Alphaproteobacteria</taxon>
        <taxon>Hyphomicrobiales</taxon>
        <taxon>Methylobacteriaceae</taxon>
        <taxon>Methylobacterium</taxon>
    </lineage>
</organism>
<sequence length="88" mass="9454">MSDAEGPFLSYSLFAKEPDGGLCCAVRQDQPVPDFIEGWSYAGTIADAREAPPDFRPRAAQAATSLTGYYLFLSLRPRRGAGDAPARA</sequence>
<proteinExistence type="predicted"/>
<evidence type="ECO:0000313" key="2">
    <source>
        <dbReference type="Proteomes" id="UP000245926"/>
    </source>
</evidence>
<protein>
    <submittedName>
        <fullName evidence="1">Uncharacterized protein</fullName>
    </submittedName>
</protein>